<dbReference type="Proteomes" id="UP000038045">
    <property type="component" value="Unplaced"/>
</dbReference>
<name>A0A0N4ZNM9_PARTI</name>
<accession>A0A0N4ZNM9</accession>
<dbReference type="AlphaFoldDB" id="A0A0N4ZNM9"/>
<dbReference type="WBParaSite" id="PTRK_0001014200.1">
    <property type="protein sequence ID" value="PTRK_0001014200.1"/>
    <property type="gene ID" value="PTRK_0001014200"/>
</dbReference>
<keyword evidence="1" id="KW-1185">Reference proteome</keyword>
<evidence type="ECO:0000313" key="1">
    <source>
        <dbReference type="Proteomes" id="UP000038045"/>
    </source>
</evidence>
<organism evidence="1 2">
    <name type="scientific">Parastrongyloides trichosuri</name>
    <name type="common">Possum-specific nematode worm</name>
    <dbReference type="NCBI Taxonomy" id="131310"/>
    <lineage>
        <taxon>Eukaryota</taxon>
        <taxon>Metazoa</taxon>
        <taxon>Ecdysozoa</taxon>
        <taxon>Nematoda</taxon>
        <taxon>Chromadorea</taxon>
        <taxon>Rhabditida</taxon>
        <taxon>Tylenchina</taxon>
        <taxon>Panagrolaimomorpha</taxon>
        <taxon>Strongyloidoidea</taxon>
        <taxon>Strongyloididae</taxon>
        <taxon>Parastrongyloides</taxon>
    </lineage>
</organism>
<dbReference type="STRING" id="131310.A0A0N4ZNM9"/>
<protein>
    <submittedName>
        <fullName evidence="2">Ground-like domain-containing protein</fullName>
    </submittedName>
</protein>
<reference evidence="2" key="1">
    <citation type="submission" date="2017-02" db="UniProtKB">
        <authorList>
            <consortium name="WormBaseParasite"/>
        </authorList>
    </citation>
    <scope>IDENTIFICATION</scope>
</reference>
<proteinExistence type="predicted"/>
<evidence type="ECO:0000313" key="2">
    <source>
        <dbReference type="WBParaSite" id="PTRK_0001014200.1"/>
    </source>
</evidence>
<sequence length="109" mass="12382">MGGGSCCLQQQQSSCGCGGYGRKKREIVEPIIFSDKDLKCPQEKWKNIIIENLTENIEESEKQIQKAFYKQYYEKVFVTCNSKTFTTNGHAFCGAGNKTMFCYLIALLE</sequence>